<reference evidence="8" key="1">
    <citation type="submission" date="2020-07" db="EMBL/GenBank/DDBJ databases">
        <title>Diversity of sea star-associated densoviruses and transcribed endogenized viral elements of densovirus origin.</title>
        <authorList>
            <person name="Jackson E.W."/>
            <person name="Hewson I."/>
        </authorList>
    </citation>
    <scope>NUCLEOTIDE SEQUENCE</scope>
</reference>
<keyword evidence="2" id="KW-1048">Host nucleus</keyword>
<dbReference type="GO" id="GO:0005524">
    <property type="term" value="F:ATP binding"/>
    <property type="evidence" value="ECO:0007669"/>
    <property type="project" value="UniProtKB-KW"/>
</dbReference>
<accession>A0A7L7YTX8</accession>
<evidence type="ECO:0000256" key="4">
    <source>
        <dbReference type="ARBA" id="ARBA00022741"/>
    </source>
</evidence>
<feature type="compositionally biased region" description="Polar residues" evidence="6">
    <location>
        <begin position="85"/>
        <end position="99"/>
    </location>
</feature>
<keyword evidence="3" id="KW-0235">DNA replication</keyword>
<evidence type="ECO:0000256" key="6">
    <source>
        <dbReference type="SAM" id="MobiDB-lite"/>
    </source>
</evidence>
<evidence type="ECO:0000259" key="7">
    <source>
        <dbReference type="PROSITE" id="PS51206"/>
    </source>
</evidence>
<keyword evidence="4" id="KW-0547">Nucleotide-binding</keyword>
<dbReference type="PROSITE" id="PS51206">
    <property type="entry name" value="SF3_HELICASE_1"/>
    <property type="match status" value="1"/>
</dbReference>
<dbReference type="InterPro" id="IPR001257">
    <property type="entry name" value="Parvovirus_NS1_helicase"/>
</dbReference>
<dbReference type="Gene3D" id="3.40.50.300">
    <property type="entry name" value="P-loop containing nucleotide triphosphate hydrolases"/>
    <property type="match status" value="1"/>
</dbReference>
<dbReference type="SUPFAM" id="SSF52540">
    <property type="entry name" value="P-loop containing nucleoside triphosphate hydrolases"/>
    <property type="match status" value="1"/>
</dbReference>
<sequence length="581" mass="66288">MMVLCPQMNEGEADQDDRQAASTSGRGGEIGIGSIERRGGGGKIIRSKNYGRDHSSHPYKQSTIIQQACGLSLGLPRLSGDGRSMQGSPTPSVESNSNVEQRVENVFENRCNRILTELRQSSGRYLSDVVSCGDSKGAKQFADYISRNTRFYKRGLILISQDKDHVHIVHDCSFSTETCRCGWFKQAEIMLGFRRRDRPSYTRPLCNSITAADIQNILFYYSNDERYTSYLKIGGSVERLPSEGAVMEKQGLEGRDGLADEVAPSEEDDTVSLFGEEWDNWRTLERARGRSKTVSGKEGKVGGSRSVLRKQKMNKLFEENPTSPADAILNHPIWLNHEDFQYLNFRDDIVKAVLHKYTHTLNHWSMKDFEEHYAKPNVNPIFAAGYGDILNTYYDVEESVDILDNLMQFQCDDDDEKVYEFIKTLYNVLERKVPKQNAICIYSKPSAGKNFFFDCIKDFFINVGAITTLTRNSSFGTMDSQGKRLVFFNEPNYHDEYLEYLKTMLGGDQTKVDVKYGHPQSVQRTPVIVLTNNLLTFMSDIAFVDRLKTFEWKPAPYLKDMLKKPHPLATPLLFRRYKLLD</sequence>
<dbReference type="InterPro" id="IPR014015">
    <property type="entry name" value="Helicase_SF3_DNA-vir"/>
</dbReference>
<comment type="subcellular location">
    <subcellularLocation>
        <location evidence="1">Host nucleus</location>
    </subcellularLocation>
</comment>
<feature type="domain" description="SF3 helicase" evidence="7">
    <location>
        <begin position="413"/>
        <end position="565"/>
    </location>
</feature>
<dbReference type="GO" id="GO:0019079">
    <property type="term" value="P:viral genome replication"/>
    <property type="evidence" value="ECO:0007669"/>
    <property type="project" value="InterPro"/>
</dbReference>
<evidence type="ECO:0000256" key="3">
    <source>
        <dbReference type="ARBA" id="ARBA00022705"/>
    </source>
</evidence>
<name>A0A7L7YTX8_9VIRU</name>
<protein>
    <submittedName>
        <fullName evidence="8">NS1</fullName>
    </submittedName>
</protein>
<feature type="region of interest" description="Disordered" evidence="6">
    <location>
        <begin position="1"/>
        <end position="58"/>
    </location>
</feature>
<dbReference type="InterPro" id="IPR027417">
    <property type="entry name" value="P-loop_NTPase"/>
</dbReference>
<evidence type="ECO:0000256" key="2">
    <source>
        <dbReference type="ARBA" id="ARBA00022562"/>
    </source>
</evidence>
<dbReference type="GO" id="GO:0006260">
    <property type="term" value="P:DNA replication"/>
    <property type="evidence" value="ECO:0007669"/>
    <property type="project" value="UniProtKB-KW"/>
</dbReference>
<dbReference type="EMBL" id="MT733044">
    <property type="protein sequence ID" value="QOD39577.1"/>
    <property type="molecule type" value="Genomic_DNA"/>
</dbReference>
<proteinExistence type="predicted"/>
<keyword evidence="5" id="KW-0067">ATP-binding</keyword>
<feature type="region of interest" description="Disordered" evidence="6">
    <location>
        <begin position="80"/>
        <end position="99"/>
    </location>
</feature>
<gene>
    <name evidence="8" type="primary">NS1</name>
</gene>
<organism evidence="8">
    <name type="scientific">uncultured densovirus</name>
    <dbReference type="NCBI Taxonomy" id="748192"/>
    <lineage>
        <taxon>Viruses</taxon>
        <taxon>Monodnaviria</taxon>
        <taxon>Shotokuvirae</taxon>
        <taxon>Cossaviricota</taxon>
        <taxon>Quintoviricetes</taxon>
        <taxon>Piccovirales</taxon>
        <taxon>Parvoviridae</taxon>
        <taxon>Densovirinae</taxon>
        <taxon>environmental samples</taxon>
    </lineage>
</organism>
<dbReference type="GO" id="GO:0042025">
    <property type="term" value="C:host cell nucleus"/>
    <property type="evidence" value="ECO:0007669"/>
    <property type="project" value="UniProtKB-SubCell"/>
</dbReference>
<evidence type="ECO:0000313" key="8">
    <source>
        <dbReference type="EMBL" id="QOD39577.1"/>
    </source>
</evidence>
<evidence type="ECO:0000256" key="5">
    <source>
        <dbReference type="ARBA" id="ARBA00022840"/>
    </source>
</evidence>
<evidence type="ECO:0000256" key="1">
    <source>
        <dbReference type="ARBA" id="ARBA00004147"/>
    </source>
</evidence>
<dbReference type="Pfam" id="PF01057">
    <property type="entry name" value="Parvo_NS1"/>
    <property type="match status" value="1"/>
</dbReference>